<dbReference type="RefSeq" id="WP_344312884.1">
    <property type="nucleotide sequence ID" value="NZ_BAAANY010000020.1"/>
</dbReference>
<name>A0ABP4TVF2_9ACTN</name>
<dbReference type="SUPFAM" id="SSF51679">
    <property type="entry name" value="Bacterial luciferase-like"/>
    <property type="match status" value="1"/>
</dbReference>
<dbReference type="PANTHER" id="PTHR30011">
    <property type="entry name" value="ALKANESULFONATE MONOOXYGENASE-RELATED"/>
    <property type="match status" value="1"/>
</dbReference>
<dbReference type="InterPro" id="IPR051260">
    <property type="entry name" value="Diverse_substr_monoxygenases"/>
</dbReference>
<sequence>MKIGLGLPPVADRATLLEWARRADAGPFSTLGLLDRLVYDNPEPLVTLAMLAGATERIRLQTEVLLAPIRETPLLAKQVATLDRLSGGRFTLGLGIGGRDDDYTVSGVDLKTRGQRLDAQMVELRELWKGDSVGPAPLTPGGPEILFGAFAPAALARVAKWGHGLLAAGPPQGWPRSIDAVRESWRQAGRDGEPRIVVQVNAALGTPAATEARANALAYYGEPYGHHVAASMLDQPEQIHAIVADAEKLDADELILYVWASDPEQVTAIASVITA</sequence>
<protein>
    <submittedName>
        <fullName evidence="2">LLM class flavin-dependent oxidoreductase</fullName>
    </submittedName>
</protein>
<dbReference type="PANTHER" id="PTHR30011:SF32">
    <property type="entry name" value="CONSERVED PROTEIN"/>
    <property type="match status" value="1"/>
</dbReference>
<dbReference type="EMBL" id="BAAANY010000020">
    <property type="protein sequence ID" value="GAA1694593.1"/>
    <property type="molecule type" value="Genomic_DNA"/>
</dbReference>
<organism evidence="2 3">
    <name type="scientific">Fodinicola feengrottensis</name>
    <dbReference type="NCBI Taxonomy" id="435914"/>
    <lineage>
        <taxon>Bacteria</taxon>
        <taxon>Bacillati</taxon>
        <taxon>Actinomycetota</taxon>
        <taxon>Actinomycetes</taxon>
        <taxon>Mycobacteriales</taxon>
        <taxon>Fodinicola</taxon>
    </lineage>
</organism>
<evidence type="ECO:0000313" key="3">
    <source>
        <dbReference type="Proteomes" id="UP001500618"/>
    </source>
</evidence>
<dbReference type="Pfam" id="PF00296">
    <property type="entry name" value="Bac_luciferase"/>
    <property type="match status" value="1"/>
</dbReference>
<keyword evidence="3" id="KW-1185">Reference proteome</keyword>
<accession>A0ABP4TVF2</accession>
<evidence type="ECO:0000259" key="1">
    <source>
        <dbReference type="Pfam" id="PF00296"/>
    </source>
</evidence>
<reference evidence="3" key="1">
    <citation type="journal article" date="2019" name="Int. J. Syst. Evol. Microbiol.">
        <title>The Global Catalogue of Microorganisms (GCM) 10K type strain sequencing project: providing services to taxonomists for standard genome sequencing and annotation.</title>
        <authorList>
            <consortium name="The Broad Institute Genomics Platform"/>
            <consortium name="The Broad Institute Genome Sequencing Center for Infectious Disease"/>
            <person name="Wu L."/>
            <person name="Ma J."/>
        </authorList>
    </citation>
    <scope>NUCLEOTIDE SEQUENCE [LARGE SCALE GENOMIC DNA]</scope>
    <source>
        <strain evidence="3">JCM 14718</strain>
    </source>
</reference>
<proteinExistence type="predicted"/>
<dbReference type="Proteomes" id="UP001500618">
    <property type="component" value="Unassembled WGS sequence"/>
</dbReference>
<comment type="caution">
    <text evidence="2">The sequence shown here is derived from an EMBL/GenBank/DDBJ whole genome shotgun (WGS) entry which is preliminary data.</text>
</comment>
<feature type="domain" description="Luciferase-like" evidence="1">
    <location>
        <begin position="13"/>
        <end position="229"/>
    </location>
</feature>
<dbReference type="Gene3D" id="3.20.20.30">
    <property type="entry name" value="Luciferase-like domain"/>
    <property type="match status" value="1"/>
</dbReference>
<dbReference type="InterPro" id="IPR036661">
    <property type="entry name" value="Luciferase-like_sf"/>
</dbReference>
<dbReference type="InterPro" id="IPR011251">
    <property type="entry name" value="Luciferase-like_dom"/>
</dbReference>
<gene>
    <name evidence="2" type="ORF">GCM10009765_49820</name>
</gene>
<evidence type="ECO:0000313" key="2">
    <source>
        <dbReference type="EMBL" id="GAA1694593.1"/>
    </source>
</evidence>